<evidence type="ECO:0000313" key="5">
    <source>
        <dbReference type="Proteomes" id="UP000053605"/>
    </source>
</evidence>
<dbReference type="InterPro" id="IPR016024">
    <property type="entry name" value="ARM-type_fold"/>
</dbReference>
<dbReference type="Proteomes" id="UP000053605">
    <property type="component" value="Unassembled WGS sequence"/>
</dbReference>
<sequence length="443" mass="49834">AFGKHLQPFERTDVILTAVEAMTDDSISDKQGASSMLDEAMKDPDFWLVDVPKIISGIHGNLKRILTEPARYSLDSLLLVLTNWCSREVVGSLLSFSPQADSAALAMLEVTFSMPQPLQKVLRELRSELENQEEHSLFGTITEDACVLHLALLAASDVLSEDFAAMYNVYSSLRHASLEILSLVLQGLVTLSQRPYMARKMQVLLEDVMGTLQHDSEDIQMKALLVFRNALGRITREEASPIALQLLWLKSPCPPSYQECSQVRELSISLLKDMMKIVVGRNKKKMKKKVQRVLLPLFLQMNDQMESVAKASREALLAAAELLEQKQLKYLARTEQTWRIRECLLAQNWSSAEEYLEQSLPYLQHAQATVREAGSDAALCLGLAARPLRDQSEEKVSEICSALQTLEEDSEPSIRALADQTIHILRSPRVQPRSRWTLRALCC</sequence>
<dbReference type="Pfam" id="PF21047">
    <property type="entry name" value="HEAT_Maestro"/>
    <property type="match status" value="1"/>
</dbReference>
<feature type="domain" description="Maestro/Maestro-like HEAT-repeats" evidence="3">
    <location>
        <begin position="171"/>
        <end position="425"/>
    </location>
</feature>
<proteinExistence type="predicted"/>
<protein>
    <recommendedName>
        <fullName evidence="6">Maestro heat-like repeat-containing protein family member 7</fullName>
    </recommendedName>
</protein>
<dbReference type="GO" id="GO:0005737">
    <property type="term" value="C:cytoplasm"/>
    <property type="evidence" value="ECO:0007669"/>
    <property type="project" value="TreeGrafter"/>
</dbReference>
<keyword evidence="5" id="KW-1185">Reference proteome</keyword>
<feature type="non-terminal residue" evidence="4">
    <location>
        <position position="1"/>
    </location>
</feature>
<dbReference type="InterPro" id="IPR048465">
    <property type="entry name" value="Maestro-like_HEAT"/>
</dbReference>
<evidence type="ECO:0000313" key="4">
    <source>
        <dbReference type="EMBL" id="KFR10936.1"/>
    </source>
</evidence>
<reference evidence="4 5" key="1">
    <citation type="submission" date="2014-04" db="EMBL/GenBank/DDBJ databases">
        <title>Genome evolution of avian class.</title>
        <authorList>
            <person name="Zhang G."/>
            <person name="Li C."/>
        </authorList>
    </citation>
    <scope>NUCLEOTIDE SEQUENCE [LARGE SCALE GENOMIC DNA]</scope>
    <source>
        <strain evidence="4">BGI_N306</strain>
    </source>
</reference>
<dbReference type="SUPFAM" id="SSF48371">
    <property type="entry name" value="ARM repeat"/>
    <property type="match status" value="1"/>
</dbReference>
<dbReference type="AlphaFoldDB" id="A0A091XCB1"/>
<accession>A0A091XCB1</accession>
<feature type="domain" description="Maestro-like HEAT-repeats" evidence="2">
    <location>
        <begin position="2"/>
        <end position="122"/>
    </location>
</feature>
<keyword evidence="1" id="KW-0677">Repeat</keyword>
<evidence type="ECO:0000259" key="3">
    <source>
        <dbReference type="Pfam" id="PF23227"/>
    </source>
</evidence>
<feature type="non-terminal residue" evidence="4">
    <location>
        <position position="443"/>
    </location>
</feature>
<dbReference type="Gene3D" id="1.25.10.10">
    <property type="entry name" value="Leucine-rich Repeat Variant"/>
    <property type="match status" value="1"/>
</dbReference>
<organism evidence="4 5">
    <name type="scientific">Opisthocomus hoazin</name>
    <name type="common">Hoatzin</name>
    <name type="synonym">Phasianus hoazin</name>
    <dbReference type="NCBI Taxonomy" id="30419"/>
    <lineage>
        <taxon>Eukaryota</taxon>
        <taxon>Metazoa</taxon>
        <taxon>Chordata</taxon>
        <taxon>Craniata</taxon>
        <taxon>Vertebrata</taxon>
        <taxon>Euteleostomi</taxon>
        <taxon>Archelosauria</taxon>
        <taxon>Archosauria</taxon>
        <taxon>Dinosauria</taxon>
        <taxon>Saurischia</taxon>
        <taxon>Theropoda</taxon>
        <taxon>Coelurosauria</taxon>
        <taxon>Aves</taxon>
        <taxon>Neognathae</taxon>
        <taxon>Neoaves</taxon>
        <taxon>Opisthocomiformes</taxon>
        <taxon>Opisthocomidae</taxon>
        <taxon>Opisthocomus</taxon>
    </lineage>
</organism>
<dbReference type="PANTHER" id="PTHR23120:SF42">
    <property type="entry name" value="MAESTRO HEAT-LIKE REPEAT FAMILY MEMBER 3"/>
    <property type="match status" value="1"/>
</dbReference>
<dbReference type="PhylomeDB" id="A0A091XCB1"/>
<gene>
    <name evidence="4" type="ORF">N306_14541</name>
</gene>
<dbReference type="PANTHER" id="PTHR23120">
    <property type="entry name" value="MAESTRO-RELATED HEAT DOMAIN-CONTAINING"/>
    <property type="match status" value="1"/>
</dbReference>
<dbReference type="InterPro" id="IPR055406">
    <property type="entry name" value="HEAT_Maestro"/>
</dbReference>
<dbReference type="EMBL" id="KK734791">
    <property type="protein sequence ID" value="KFR10936.1"/>
    <property type="molecule type" value="Genomic_DNA"/>
</dbReference>
<evidence type="ECO:0008006" key="6">
    <source>
        <dbReference type="Google" id="ProtNLM"/>
    </source>
</evidence>
<dbReference type="InterPro" id="IPR011989">
    <property type="entry name" value="ARM-like"/>
</dbReference>
<evidence type="ECO:0000259" key="2">
    <source>
        <dbReference type="Pfam" id="PF21047"/>
    </source>
</evidence>
<name>A0A091XCB1_OPIHO</name>
<evidence type="ECO:0000256" key="1">
    <source>
        <dbReference type="ARBA" id="ARBA00022737"/>
    </source>
</evidence>
<dbReference type="Pfam" id="PF23227">
    <property type="entry name" value="HEAT_MROH2B_C"/>
    <property type="match status" value="1"/>
</dbReference>
<dbReference type="InterPro" id="IPR045206">
    <property type="entry name" value="Maestro_heat-like_prot"/>
</dbReference>